<sequence length="63" mass="7597">MDDSIPVVRDFDAHTYAREYNGGLMVGWFEQEAKPAFEESKVPKDWKKHIKKDFKHFCRYFLL</sequence>
<accession>A0AAV8ZTD9</accession>
<protein>
    <submittedName>
        <fullName evidence="1">Uncharacterized protein</fullName>
    </submittedName>
</protein>
<dbReference type="Proteomes" id="UP001162156">
    <property type="component" value="Unassembled WGS sequence"/>
</dbReference>
<evidence type="ECO:0000313" key="1">
    <source>
        <dbReference type="EMBL" id="KAJ8968468.1"/>
    </source>
</evidence>
<gene>
    <name evidence="1" type="ORF">NQ314_002286</name>
</gene>
<dbReference type="EMBL" id="JANEYF010000696">
    <property type="protein sequence ID" value="KAJ8968468.1"/>
    <property type="molecule type" value="Genomic_DNA"/>
</dbReference>
<dbReference type="SUPFAM" id="SSF54373">
    <property type="entry name" value="FAD-linked reductases, C-terminal domain"/>
    <property type="match status" value="1"/>
</dbReference>
<organism evidence="1 2">
    <name type="scientific">Rhamnusium bicolor</name>
    <dbReference type="NCBI Taxonomy" id="1586634"/>
    <lineage>
        <taxon>Eukaryota</taxon>
        <taxon>Metazoa</taxon>
        <taxon>Ecdysozoa</taxon>
        <taxon>Arthropoda</taxon>
        <taxon>Hexapoda</taxon>
        <taxon>Insecta</taxon>
        <taxon>Pterygota</taxon>
        <taxon>Neoptera</taxon>
        <taxon>Endopterygota</taxon>
        <taxon>Coleoptera</taxon>
        <taxon>Polyphaga</taxon>
        <taxon>Cucujiformia</taxon>
        <taxon>Chrysomeloidea</taxon>
        <taxon>Cerambycidae</taxon>
        <taxon>Lepturinae</taxon>
        <taxon>Rhagiini</taxon>
        <taxon>Rhamnusium</taxon>
    </lineage>
</organism>
<comment type="caution">
    <text evidence="1">The sequence shown here is derived from an EMBL/GenBank/DDBJ whole genome shotgun (WGS) entry which is preliminary data.</text>
</comment>
<keyword evidence="2" id="KW-1185">Reference proteome</keyword>
<name>A0AAV8ZTD9_9CUCU</name>
<evidence type="ECO:0000313" key="2">
    <source>
        <dbReference type="Proteomes" id="UP001162156"/>
    </source>
</evidence>
<reference evidence="1" key="1">
    <citation type="journal article" date="2023" name="Insect Mol. Biol.">
        <title>Genome sequencing provides insights into the evolution of gene families encoding plant cell wall-degrading enzymes in longhorned beetles.</title>
        <authorList>
            <person name="Shin N.R."/>
            <person name="Okamura Y."/>
            <person name="Kirsch R."/>
            <person name="Pauchet Y."/>
        </authorList>
    </citation>
    <scope>NUCLEOTIDE SEQUENCE</scope>
    <source>
        <strain evidence="1">RBIC_L_NR</strain>
    </source>
</reference>
<proteinExistence type="predicted"/>
<dbReference type="Gene3D" id="3.30.9.10">
    <property type="entry name" value="D-Amino Acid Oxidase, subunit A, domain 2"/>
    <property type="match status" value="1"/>
</dbReference>
<dbReference type="AlphaFoldDB" id="A0AAV8ZTD9"/>